<dbReference type="GO" id="GO:0017089">
    <property type="term" value="F:glycolipid transfer activity"/>
    <property type="evidence" value="ECO:0007669"/>
    <property type="project" value="TreeGrafter"/>
</dbReference>
<dbReference type="InterPro" id="IPR052037">
    <property type="entry name" value="LPS_export_LptA"/>
</dbReference>
<dbReference type="GO" id="GO:0015920">
    <property type="term" value="P:lipopolysaccharide transport"/>
    <property type="evidence" value="ECO:0007669"/>
    <property type="project" value="TreeGrafter"/>
</dbReference>
<evidence type="ECO:0000313" key="4">
    <source>
        <dbReference type="Proteomes" id="UP000824112"/>
    </source>
</evidence>
<reference evidence="3" key="1">
    <citation type="submission" date="2020-10" db="EMBL/GenBank/DDBJ databases">
        <authorList>
            <person name="Gilroy R."/>
        </authorList>
    </citation>
    <scope>NUCLEOTIDE SEQUENCE</scope>
    <source>
        <strain evidence="3">CHK158-818</strain>
    </source>
</reference>
<evidence type="ECO:0000313" key="3">
    <source>
        <dbReference type="EMBL" id="HIU54551.1"/>
    </source>
</evidence>
<gene>
    <name evidence="3" type="ORF">IAB03_01935</name>
</gene>
<dbReference type="PANTHER" id="PTHR36504:SF1">
    <property type="entry name" value="LIPOPOLYSACCHARIDE EXPORT SYSTEM PROTEIN LPTA"/>
    <property type="match status" value="1"/>
</dbReference>
<dbReference type="PANTHER" id="PTHR36504">
    <property type="entry name" value="LIPOPOLYSACCHARIDE EXPORT SYSTEM PROTEIN LPTA"/>
    <property type="match status" value="1"/>
</dbReference>
<comment type="caution">
    <text evidence="3">The sequence shown here is derived from an EMBL/GenBank/DDBJ whole genome shotgun (WGS) entry which is preliminary data.</text>
</comment>
<evidence type="ECO:0000259" key="2">
    <source>
        <dbReference type="Pfam" id="PF13100"/>
    </source>
</evidence>
<dbReference type="Gene3D" id="2.60.450.10">
    <property type="entry name" value="Lipopolysaccharide (LPS) transport protein A like domain"/>
    <property type="match status" value="2"/>
</dbReference>
<dbReference type="AlphaFoldDB" id="A0A9D1M6H8"/>
<dbReference type="Pfam" id="PF13100">
    <property type="entry name" value="OstA_2"/>
    <property type="match status" value="1"/>
</dbReference>
<sequence>MQNIVTYFWGRHKTVLAVLCLLVLSVRAQRPVQVYGNGAIQTDTSEVRNASEVRSDSGRVKLVYADSLVRRENREYLIFKGNVCFRRDSMFMYCDSLYFYNKKNMFDAFGNVRMEQGDTLFVYGDVLFYNGDTQLARLRENVRMINRDVTLYTDSLNYDQQINIGYYFDGGRIVDAQNELTSTYGQYSPDTKDAVFQESVVLTNDRFVLYSDTLEYNTATKIADIIGPSTITSDSNIIYSDLGWYNTQENTATLYNQSTIVSKERSLSGDTIYYDRNSGYGEVFGNMFLDDTIRKVIMTGQYGFYNEITEYAFVTDSAMAIEYSGVDSLFLHGDTLKSYNDTIPKKLLKRDLTLKSNIQKQVDSAAVVADSLALALGDTLSGRIDSTAIRGVIERTESHKDTVHSPIQGPGLALKENVQQQIDRAVTAADSLVWAMGDTLSDRIDSAVVEKEKSSRLARVDSVAVRQMAVNKAAHQLPLSGDSLNLPDSLVNVSILSSQPELSEDTVTRLLEAYHNVRFFRNQSQGVCDSMVFVMADSVLTMYKDPILWNAKYQLFGRVIDIYLSNENIDWVHLPESAFGAQEKDTASYDQMTGKEMKAFFRNGEAYKIDVIGNVETIYYPLEKDSSILYQNKSVSSSLTMLLENQRMKQIKFYQKPDMVVTPIDQLKSDMKYLKDFKWFAELRPKDKWDIFRKISKKEEDKDTQKNRFQLDDWQ</sequence>
<keyword evidence="1" id="KW-0732">Signal</keyword>
<feature type="domain" description="Organic solvent tolerance-like N-terminal" evidence="2">
    <location>
        <begin position="70"/>
        <end position="212"/>
    </location>
</feature>
<dbReference type="InterPro" id="IPR005653">
    <property type="entry name" value="OstA-like_N"/>
</dbReference>
<evidence type="ECO:0000256" key="1">
    <source>
        <dbReference type="ARBA" id="ARBA00022729"/>
    </source>
</evidence>
<dbReference type="GO" id="GO:0009279">
    <property type="term" value="C:cell outer membrane"/>
    <property type="evidence" value="ECO:0007669"/>
    <property type="project" value="TreeGrafter"/>
</dbReference>
<name>A0A9D1M6H8_9BACT</name>
<protein>
    <recommendedName>
        <fullName evidence="2">Organic solvent tolerance-like N-terminal domain-containing protein</fullName>
    </recommendedName>
</protein>
<organism evidence="3 4">
    <name type="scientific">Candidatus Gallibacteroides avistercoris</name>
    <dbReference type="NCBI Taxonomy" id="2840833"/>
    <lineage>
        <taxon>Bacteria</taxon>
        <taxon>Pseudomonadati</taxon>
        <taxon>Bacteroidota</taxon>
        <taxon>Bacteroidia</taxon>
        <taxon>Bacteroidales</taxon>
        <taxon>Bacteroidaceae</taxon>
        <taxon>Bacteroidaceae incertae sedis</taxon>
        <taxon>Candidatus Gallibacteroides</taxon>
    </lineage>
</organism>
<accession>A0A9D1M6H8</accession>
<proteinExistence type="predicted"/>
<dbReference type="Proteomes" id="UP000824112">
    <property type="component" value="Unassembled WGS sequence"/>
</dbReference>
<dbReference type="EMBL" id="DVNA01000043">
    <property type="protein sequence ID" value="HIU54551.1"/>
    <property type="molecule type" value="Genomic_DNA"/>
</dbReference>
<dbReference type="GO" id="GO:0030288">
    <property type="term" value="C:outer membrane-bounded periplasmic space"/>
    <property type="evidence" value="ECO:0007669"/>
    <property type="project" value="TreeGrafter"/>
</dbReference>
<reference evidence="3" key="2">
    <citation type="journal article" date="2021" name="PeerJ">
        <title>Extensive microbial diversity within the chicken gut microbiome revealed by metagenomics and culture.</title>
        <authorList>
            <person name="Gilroy R."/>
            <person name="Ravi A."/>
            <person name="Getino M."/>
            <person name="Pursley I."/>
            <person name="Horton D.L."/>
            <person name="Alikhan N.F."/>
            <person name="Baker D."/>
            <person name="Gharbi K."/>
            <person name="Hall N."/>
            <person name="Watson M."/>
            <person name="Adriaenssens E.M."/>
            <person name="Foster-Nyarko E."/>
            <person name="Jarju S."/>
            <person name="Secka A."/>
            <person name="Antonio M."/>
            <person name="Oren A."/>
            <person name="Chaudhuri R.R."/>
            <person name="La Ragione R."/>
            <person name="Hildebrand F."/>
            <person name="Pallen M.J."/>
        </authorList>
    </citation>
    <scope>NUCLEOTIDE SEQUENCE</scope>
    <source>
        <strain evidence="3">CHK158-818</strain>
    </source>
</reference>